<dbReference type="AlphaFoldDB" id="A0A327P759"/>
<dbReference type="NCBIfam" id="TIGR03779">
    <property type="entry name" value="Bac_Flav_CT_M"/>
    <property type="match status" value="1"/>
</dbReference>
<dbReference type="InterPro" id="IPR055407">
    <property type="entry name" value="TraM_C"/>
</dbReference>
<evidence type="ECO:0000313" key="4">
    <source>
        <dbReference type="Proteomes" id="UP000249610"/>
    </source>
</evidence>
<dbReference type="EMBL" id="QLLK01000008">
    <property type="protein sequence ID" value="RAI88098.1"/>
    <property type="molecule type" value="Genomic_DNA"/>
</dbReference>
<keyword evidence="4" id="KW-1185">Reference proteome</keyword>
<proteinExistence type="predicted"/>
<keyword evidence="1" id="KW-0812">Transmembrane</keyword>
<feature type="transmembrane region" description="Helical" evidence="1">
    <location>
        <begin position="15"/>
        <end position="35"/>
    </location>
</feature>
<evidence type="ECO:0000259" key="2">
    <source>
        <dbReference type="Pfam" id="PF12508"/>
    </source>
</evidence>
<dbReference type="Pfam" id="PF12508">
    <property type="entry name" value="Transposon_TraM"/>
    <property type="match status" value="1"/>
</dbReference>
<dbReference type="Proteomes" id="UP000249610">
    <property type="component" value="Unassembled WGS sequence"/>
</dbReference>
<gene>
    <name evidence="3" type="ORF">LV83_03016</name>
</gene>
<dbReference type="RefSeq" id="WP_111612345.1">
    <property type="nucleotide sequence ID" value="NZ_QLLK01000008.1"/>
</dbReference>
<sequence>MTNTTTQKQQQKRKFLLMLPLLTVPFLTFTFWALGGGNGIATDPMQSQQSGINMELPGIADNKTQVLDKLGHYKKSQTDSARFLQAVKNDPYYRMAYKPEKSTGIEDQLTDSQSLENGRLGSVPMAEFQDPNERLIMEKLEALNQTLMEKPIAKVLDKKVETNQLTQTAGDPTLSADLDRLDHMMQQMQAGNASTDPEMQQMSQLLEQILDIQHPERVQARIRSNQIQQQNQVFSVNPISNTQHISSLDPTEAATVGEIETAGRNGFFSLESPDDINEQSNSIKAVIHETQTLTSGATVKLRLTEAASINGLTIPKDQLVYGTASLNGERLKIEIHHIRVHDQILPVALTVHDADGMEGIYIPGSLSREVTAQASDRAIQGFGISTFDTSLEAQAASAGIETAKTFLSKKTKLIQFTLKAGYQIWLSDEKTNANF</sequence>
<dbReference type="InterPro" id="IPR022187">
    <property type="entry name" value="Conjug_transposon_TraM"/>
</dbReference>
<comment type="caution">
    <text evidence="3">The sequence shown here is derived from an EMBL/GenBank/DDBJ whole genome shotgun (WGS) entry which is preliminary data.</text>
</comment>
<accession>A0A327P759</accession>
<keyword evidence="1" id="KW-1133">Transmembrane helix</keyword>
<name>A0A327P759_9BACT</name>
<evidence type="ECO:0000313" key="3">
    <source>
        <dbReference type="EMBL" id="RAI88098.1"/>
    </source>
</evidence>
<reference evidence="3 4" key="1">
    <citation type="submission" date="2018-06" db="EMBL/GenBank/DDBJ databases">
        <title>Genomic Encyclopedia of Archaeal and Bacterial Type Strains, Phase II (KMG-II): from individual species to whole genera.</title>
        <authorList>
            <person name="Goeker M."/>
        </authorList>
    </citation>
    <scope>NUCLEOTIDE SEQUENCE [LARGE SCALE GENOMIC DNA]</scope>
    <source>
        <strain evidence="3 4">DSM 23446</strain>
    </source>
</reference>
<protein>
    <submittedName>
        <fullName evidence="3">Conjugative transposon TraM protein</fullName>
    </submittedName>
</protein>
<dbReference type="OrthoDB" id="1453786at2"/>
<organism evidence="3 4">
    <name type="scientific">Algoriphagus yeomjeoni</name>
    <dbReference type="NCBI Taxonomy" id="291403"/>
    <lineage>
        <taxon>Bacteria</taxon>
        <taxon>Pseudomonadati</taxon>
        <taxon>Bacteroidota</taxon>
        <taxon>Cytophagia</taxon>
        <taxon>Cytophagales</taxon>
        <taxon>Cyclobacteriaceae</taxon>
        <taxon>Algoriphagus</taxon>
    </lineage>
</organism>
<evidence type="ECO:0000256" key="1">
    <source>
        <dbReference type="SAM" id="Phobius"/>
    </source>
</evidence>
<feature type="domain" description="Conjugative transposon TraM C-terminal" evidence="2">
    <location>
        <begin position="283"/>
        <end position="426"/>
    </location>
</feature>
<keyword evidence="1" id="KW-0472">Membrane</keyword>